<comment type="caution">
    <text evidence="2">The sequence shown here is derived from an EMBL/GenBank/DDBJ whole genome shotgun (WGS) entry which is preliminary data.</text>
</comment>
<proteinExistence type="predicted"/>
<dbReference type="Proteomes" id="UP000254869">
    <property type="component" value="Unassembled WGS sequence"/>
</dbReference>
<evidence type="ECO:0000313" key="2">
    <source>
        <dbReference type="EMBL" id="RDI58964.1"/>
    </source>
</evidence>
<feature type="region of interest" description="Disordered" evidence="1">
    <location>
        <begin position="56"/>
        <end position="99"/>
    </location>
</feature>
<feature type="compositionally biased region" description="Basic and acidic residues" evidence="1">
    <location>
        <begin position="56"/>
        <end position="69"/>
    </location>
</feature>
<accession>A0A370HPY1</accession>
<protein>
    <recommendedName>
        <fullName evidence="4">Mutator family transposase</fullName>
    </recommendedName>
</protein>
<reference evidence="2 3" key="1">
    <citation type="submission" date="2018-07" db="EMBL/GenBank/DDBJ databases">
        <title>Genomic Encyclopedia of Type Strains, Phase IV (KMG-IV): sequencing the most valuable type-strain genomes for metagenomic binning, comparative biology and taxonomic classification.</title>
        <authorList>
            <person name="Goeker M."/>
        </authorList>
    </citation>
    <scope>NUCLEOTIDE SEQUENCE [LARGE SCALE GENOMIC DNA]</scope>
    <source>
        <strain evidence="2 3">DSM 44290</strain>
    </source>
</reference>
<gene>
    <name evidence="2" type="ORF">DFR76_1233</name>
</gene>
<dbReference type="AlphaFoldDB" id="A0A370HPY1"/>
<dbReference type="EMBL" id="QQBC01000023">
    <property type="protein sequence ID" value="RDI58964.1"/>
    <property type="molecule type" value="Genomic_DNA"/>
</dbReference>
<name>A0A370HPY1_9NOCA</name>
<sequence>MRLRTKVTKGPGSRAAGIAMAYKLIEAAQTRWRKVNAPEFVALVRLGALFHKGKLLERPPRHHPGIADRRSRHHPNGGRLKTYRSAGFDNISAAGSTSS</sequence>
<evidence type="ECO:0000313" key="3">
    <source>
        <dbReference type="Proteomes" id="UP000254869"/>
    </source>
</evidence>
<organism evidence="2 3">
    <name type="scientific">Nocardia pseudobrasiliensis</name>
    <dbReference type="NCBI Taxonomy" id="45979"/>
    <lineage>
        <taxon>Bacteria</taxon>
        <taxon>Bacillati</taxon>
        <taxon>Actinomycetota</taxon>
        <taxon>Actinomycetes</taxon>
        <taxon>Mycobacteriales</taxon>
        <taxon>Nocardiaceae</taxon>
        <taxon>Nocardia</taxon>
    </lineage>
</organism>
<evidence type="ECO:0000256" key="1">
    <source>
        <dbReference type="SAM" id="MobiDB-lite"/>
    </source>
</evidence>
<keyword evidence="3" id="KW-1185">Reference proteome</keyword>
<evidence type="ECO:0008006" key="4">
    <source>
        <dbReference type="Google" id="ProtNLM"/>
    </source>
</evidence>